<comment type="caution">
    <text evidence="2">The sequence shown here is derived from an EMBL/GenBank/DDBJ whole genome shotgun (WGS) entry which is preliminary data.</text>
</comment>
<sequence length="333" mass="35722">MTDDGAVRYAVNVDLVWVPDPRLPDRHGRLLLRRTVHPRWPGVEAAPVTGFWISAPGSEDAVLLATDRPPAQPWSRIVLGQPMTTVAAPVPLRPPTDGDRRDLRTLLGRPAPADQPPAHTTRPLVDLDVTVRVADDAPAIERARIARAAADVLTVSLRPAVEGALAALRKIAGHPGTPAPAGGHERSSRRSHWYREAELTRAVFADLELRDALGEDDDVTVARYRGADRLPDPLPVRAAGAFGRFLRGLMIVSASDGTDLLTRSPAGAALLRDAATARALAGALAPTTADHDVVTLQGLLRAVADDLPTDWKDGRDLELDPVGEVVAVRVDRR</sequence>
<dbReference type="EMBL" id="BOPH01000027">
    <property type="protein sequence ID" value="GIJ67586.1"/>
    <property type="molecule type" value="Genomic_DNA"/>
</dbReference>
<dbReference type="Proteomes" id="UP000635606">
    <property type="component" value="Unassembled WGS sequence"/>
</dbReference>
<feature type="region of interest" description="Disordered" evidence="1">
    <location>
        <begin position="89"/>
        <end position="121"/>
    </location>
</feature>
<organism evidence="2 3">
    <name type="scientific">Virgisporangium ochraceum</name>
    <dbReference type="NCBI Taxonomy" id="65505"/>
    <lineage>
        <taxon>Bacteria</taxon>
        <taxon>Bacillati</taxon>
        <taxon>Actinomycetota</taxon>
        <taxon>Actinomycetes</taxon>
        <taxon>Micromonosporales</taxon>
        <taxon>Micromonosporaceae</taxon>
        <taxon>Virgisporangium</taxon>
    </lineage>
</organism>
<evidence type="ECO:0000313" key="3">
    <source>
        <dbReference type="Proteomes" id="UP000635606"/>
    </source>
</evidence>
<protein>
    <submittedName>
        <fullName evidence="2">Uncharacterized protein</fullName>
    </submittedName>
</protein>
<dbReference type="RefSeq" id="WP_203927540.1">
    <property type="nucleotide sequence ID" value="NZ_BOPH01000027.1"/>
</dbReference>
<dbReference type="AlphaFoldDB" id="A0A8J4EAC6"/>
<evidence type="ECO:0000256" key="1">
    <source>
        <dbReference type="SAM" id="MobiDB-lite"/>
    </source>
</evidence>
<accession>A0A8J4EAC6</accession>
<reference evidence="2" key="1">
    <citation type="submission" date="2021-01" db="EMBL/GenBank/DDBJ databases">
        <title>Whole genome shotgun sequence of Virgisporangium ochraceum NBRC 16418.</title>
        <authorList>
            <person name="Komaki H."/>
            <person name="Tamura T."/>
        </authorList>
    </citation>
    <scope>NUCLEOTIDE SEQUENCE</scope>
    <source>
        <strain evidence="2">NBRC 16418</strain>
    </source>
</reference>
<proteinExistence type="predicted"/>
<keyword evidence="3" id="KW-1185">Reference proteome</keyword>
<evidence type="ECO:0000313" key="2">
    <source>
        <dbReference type="EMBL" id="GIJ67586.1"/>
    </source>
</evidence>
<name>A0A8J4EAC6_9ACTN</name>
<gene>
    <name evidence="2" type="ORF">Voc01_025030</name>
</gene>